<dbReference type="AlphaFoldDB" id="A0A0L0DVD0"/>
<dbReference type="GeneID" id="25561774"/>
<proteinExistence type="predicted"/>
<evidence type="ECO:0000256" key="2">
    <source>
        <dbReference type="ARBA" id="ARBA00022771"/>
    </source>
</evidence>
<dbReference type="InterPro" id="IPR002893">
    <property type="entry name" value="Znf_MYND"/>
</dbReference>
<name>A0A0L0DVD0_THETB</name>
<dbReference type="PROSITE" id="PS50865">
    <property type="entry name" value="ZF_MYND_2"/>
    <property type="match status" value="1"/>
</dbReference>
<feature type="domain" description="MYND-type" evidence="6">
    <location>
        <begin position="73"/>
        <end position="142"/>
    </location>
</feature>
<keyword evidence="8" id="KW-1185">Reference proteome</keyword>
<evidence type="ECO:0000313" key="8">
    <source>
        <dbReference type="Proteomes" id="UP000054408"/>
    </source>
</evidence>
<evidence type="ECO:0000313" key="7">
    <source>
        <dbReference type="EMBL" id="KNC56051.1"/>
    </source>
</evidence>
<evidence type="ECO:0000259" key="6">
    <source>
        <dbReference type="PROSITE" id="PS50865"/>
    </source>
</evidence>
<sequence length="557" mass="60582">MTMFSRRELCSELVRAVHLRAERAERLRLAVESADGKGPQAAMALYSALQEGAKAMAGWDRMVAMLMHLLKVCEGCWRLGCPNSLEQDAGAAPAKVERARTGLAHGGELGLPNYLRCSRCKAAKYCSVECQRADWKTHRAFCKRGARAQPPANPNKWPADWDAVMAEALKADLPPLTCPDDVLRNAGEEPGDAPPFWHAMVSAIFNEIRVGFPSQADDAHINAIAAAVAEGLLARLTGCRAMMSEEPALQTIVGERGTRRLAELYHRADTRGLNLFWESLMVRITGRAFAMLGEHESVVLADFTYESGMMTRLRFEVAYRFFDKVDKVELFELIHARAAICLFIENECHRLFKVWRGMPTAKHKSAPAVTESKGDEAQGGSVDKGQAESAAAAKPAGDAAGEAGMGLVTTLVSDATIPSVFAGKAKDELPATPLAAANILGEAGHRSMDSDHLAQVITLIARGPHALSGIMRPRGSIPPSWDPYLVVPEVTALVEAKYPDESAHDIKTLVASVVGTITCTFKVSTFEPDQFVFHEDGLKANLERVRAKRARELEKAS</sequence>
<reference evidence="7 8" key="1">
    <citation type="submission" date="2010-05" db="EMBL/GenBank/DDBJ databases">
        <title>The Genome Sequence of Thecamonas trahens ATCC 50062.</title>
        <authorList>
            <consortium name="The Broad Institute Genome Sequencing Platform"/>
            <person name="Russ C."/>
            <person name="Cuomo C."/>
            <person name="Shea T."/>
            <person name="Young S.K."/>
            <person name="Zeng Q."/>
            <person name="Koehrsen M."/>
            <person name="Haas B."/>
            <person name="Borodovsky M."/>
            <person name="Guigo R."/>
            <person name="Alvarado L."/>
            <person name="Berlin A."/>
            <person name="Bochicchio J."/>
            <person name="Borenstein D."/>
            <person name="Chapman S."/>
            <person name="Chen Z."/>
            <person name="Freedman E."/>
            <person name="Gellesch M."/>
            <person name="Goldberg J."/>
            <person name="Griggs A."/>
            <person name="Gujja S."/>
            <person name="Heilman E."/>
            <person name="Heiman D."/>
            <person name="Hepburn T."/>
            <person name="Howarth C."/>
            <person name="Jen D."/>
            <person name="Larson L."/>
            <person name="Mehta T."/>
            <person name="Park D."/>
            <person name="Pearson M."/>
            <person name="Roberts A."/>
            <person name="Saif S."/>
            <person name="Shenoy N."/>
            <person name="Sisk P."/>
            <person name="Stolte C."/>
            <person name="Sykes S."/>
            <person name="Thomson T."/>
            <person name="Walk T."/>
            <person name="White J."/>
            <person name="Yandava C."/>
            <person name="Burger G."/>
            <person name="Gray M.W."/>
            <person name="Holland P.W.H."/>
            <person name="King N."/>
            <person name="Lang F.B.F."/>
            <person name="Roger A.J."/>
            <person name="Ruiz-Trillo I."/>
            <person name="Lander E."/>
            <person name="Nusbaum C."/>
        </authorList>
    </citation>
    <scope>NUCLEOTIDE SEQUENCE [LARGE SCALE GENOMIC DNA]</scope>
    <source>
        <strain evidence="7 8">ATCC 50062</strain>
    </source>
</reference>
<evidence type="ECO:0000256" key="5">
    <source>
        <dbReference type="SAM" id="MobiDB-lite"/>
    </source>
</evidence>
<evidence type="ECO:0000256" key="1">
    <source>
        <dbReference type="ARBA" id="ARBA00022723"/>
    </source>
</evidence>
<keyword evidence="3" id="KW-0862">Zinc</keyword>
<dbReference type="Proteomes" id="UP000054408">
    <property type="component" value="Unassembled WGS sequence"/>
</dbReference>
<keyword evidence="2 4" id="KW-0863">Zinc-finger</keyword>
<keyword evidence="1" id="KW-0479">Metal-binding</keyword>
<dbReference type="SUPFAM" id="SSF144232">
    <property type="entry name" value="HIT/MYND zinc finger-like"/>
    <property type="match status" value="1"/>
</dbReference>
<dbReference type="RefSeq" id="XP_013761095.1">
    <property type="nucleotide sequence ID" value="XM_013905641.1"/>
</dbReference>
<protein>
    <recommendedName>
        <fullName evidence="6">MYND-type domain-containing protein</fullName>
    </recommendedName>
</protein>
<feature type="compositionally biased region" description="Low complexity" evidence="5">
    <location>
        <begin position="383"/>
        <end position="396"/>
    </location>
</feature>
<evidence type="ECO:0000256" key="4">
    <source>
        <dbReference type="PROSITE-ProRule" id="PRU00134"/>
    </source>
</evidence>
<dbReference type="Pfam" id="PF01753">
    <property type="entry name" value="zf-MYND"/>
    <property type="match status" value="1"/>
</dbReference>
<accession>A0A0L0DVD0</accession>
<dbReference type="EMBL" id="GL349440">
    <property type="protein sequence ID" value="KNC56051.1"/>
    <property type="molecule type" value="Genomic_DNA"/>
</dbReference>
<organism evidence="7 8">
    <name type="scientific">Thecamonas trahens ATCC 50062</name>
    <dbReference type="NCBI Taxonomy" id="461836"/>
    <lineage>
        <taxon>Eukaryota</taxon>
        <taxon>Apusozoa</taxon>
        <taxon>Apusomonadida</taxon>
        <taxon>Apusomonadidae</taxon>
        <taxon>Thecamonas</taxon>
    </lineage>
</organism>
<dbReference type="OrthoDB" id="5855668at2759"/>
<gene>
    <name evidence="7" type="ORF">AMSG_02063</name>
</gene>
<evidence type="ECO:0000256" key="3">
    <source>
        <dbReference type="ARBA" id="ARBA00022833"/>
    </source>
</evidence>
<dbReference type="GO" id="GO:0008270">
    <property type="term" value="F:zinc ion binding"/>
    <property type="evidence" value="ECO:0007669"/>
    <property type="project" value="UniProtKB-KW"/>
</dbReference>
<dbReference type="Gene3D" id="6.10.140.2220">
    <property type="match status" value="1"/>
</dbReference>
<feature type="region of interest" description="Disordered" evidence="5">
    <location>
        <begin position="365"/>
        <end position="396"/>
    </location>
</feature>